<dbReference type="Proteomes" id="UP000007800">
    <property type="component" value="Unassembled WGS sequence"/>
</dbReference>
<evidence type="ECO:0000313" key="3">
    <source>
        <dbReference type="Proteomes" id="UP000007800"/>
    </source>
</evidence>
<sequence length="71" mass="7338">HGGGKRCEFEGCTKGAVSGGMCVRHGNMTNRTPARIIQAVKSLPDTAVVSPGPIVAQSFGQVLNKPFLGLS</sequence>
<name>C5LJT7_PERM5</name>
<feature type="domain" description="WRKY19-like zinc finger" evidence="1">
    <location>
        <begin position="4"/>
        <end position="26"/>
    </location>
</feature>
<feature type="non-terminal residue" evidence="2">
    <location>
        <position position="1"/>
    </location>
</feature>
<dbReference type="InterPro" id="IPR056866">
    <property type="entry name" value="Znf_WRKY19"/>
</dbReference>
<dbReference type="GeneID" id="9051592"/>
<dbReference type="Pfam" id="PF24906">
    <property type="entry name" value="Zf_WRKY19"/>
    <property type="match status" value="1"/>
</dbReference>
<feature type="non-terminal residue" evidence="2">
    <location>
        <position position="71"/>
    </location>
</feature>
<dbReference type="AlphaFoldDB" id="C5LJT7"/>
<dbReference type="RefSeq" id="XP_002771190.1">
    <property type="nucleotide sequence ID" value="XM_002771144.1"/>
</dbReference>
<dbReference type="OrthoDB" id="101238at2759"/>
<dbReference type="EMBL" id="GG682523">
    <property type="protein sequence ID" value="EER03006.1"/>
    <property type="molecule type" value="Genomic_DNA"/>
</dbReference>
<reference evidence="2 3" key="1">
    <citation type="submission" date="2008-07" db="EMBL/GenBank/DDBJ databases">
        <authorList>
            <person name="El-Sayed N."/>
            <person name="Caler E."/>
            <person name="Inman J."/>
            <person name="Amedeo P."/>
            <person name="Hass B."/>
            <person name="Wortman J."/>
        </authorList>
    </citation>
    <scope>NUCLEOTIDE SEQUENCE [LARGE SCALE GENOMIC DNA]</scope>
    <source>
        <strain evidence="3">ATCC 50983 / TXsc</strain>
    </source>
</reference>
<accession>C5LJT7</accession>
<evidence type="ECO:0000259" key="1">
    <source>
        <dbReference type="Pfam" id="PF24906"/>
    </source>
</evidence>
<evidence type="ECO:0000313" key="2">
    <source>
        <dbReference type="EMBL" id="EER03006.1"/>
    </source>
</evidence>
<organism evidence="3">
    <name type="scientific">Perkinsus marinus (strain ATCC 50983 / TXsc)</name>
    <dbReference type="NCBI Taxonomy" id="423536"/>
    <lineage>
        <taxon>Eukaryota</taxon>
        <taxon>Sar</taxon>
        <taxon>Alveolata</taxon>
        <taxon>Perkinsozoa</taxon>
        <taxon>Perkinsea</taxon>
        <taxon>Perkinsida</taxon>
        <taxon>Perkinsidae</taxon>
        <taxon>Perkinsus</taxon>
    </lineage>
</organism>
<dbReference type="InParanoid" id="C5LJT7"/>
<proteinExistence type="predicted"/>
<gene>
    <name evidence="2" type="ORF">Pmar_PMAR010997</name>
</gene>
<keyword evidence="3" id="KW-1185">Reference proteome</keyword>
<protein>
    <recommendedName>
        <fullName evidence="1">WRKY19-like zinc finger domain-containing protein</fullName>
    </recommendedName>
</protein>